<keyword evidence="5" id="KW-0534">Nitrate assimilation</keyword>
<evidence type="ECO:0000256" key="5">
    <source>
        <dbReference type="ARBA" id="ARBA00023063"/>
    </source>
</evidence>
<feature type="transmembrane region" description="Helical" evidence="7">
    <location>
        <begin position="276"/>
        <end position="297"/>
    </location>
</feature>
<feature type="transmembrane region" description="Helical" evidence="7">
    <location>
        <begin position="364"/>
        <end position="385"/>
    </location>
</feature>
<evidence type="ECO:0000259" key="8">
    <source>
        <dbReference type="PROSITE" id="PS50850"/>
    </source>
</evidence>
<dbReference type="RefSeq" id="WP_167210165.1">
    <property type="nucleotide sequence ID" value="NZ_CP050063.1"/>
</dbReference>
<dbReference type="PROSITE" id="PS50850">
    <property type="entry name" value="MFS"/>
    <property type="match status" value="1"/>
</dbReference>
<dbReference type="InterPro" id="IPR020846">
    <property type="entry name" value="MFS_dom"/>
</dbReference>
<dbReference type="Proteomes" id="UP000501802">
    <property type="component" value="Chromosome"/>
</dbReference>
<reference evidence="9 10" key="1">
    <citation type="submission" date="2020-03" db="EMBL/GenBank/DDBJ databases">
        <authorList>
            <person name="Kim M.K."/>
        </authorList>
    </citation>
    <scope>NUCLEOTIDE SEQUENCE [LARGE SCALE GENOMIC DNA]</scope>
    <source>
        <strain evidence="9 10">BT328</strain>
    </source>
</reference>
<evidence type="ECO:0000256" key="6">
    <source>
        <dbReference type="ARBA" id="ARBA00023136"/>
    </source>
</evidence>
<dbReference type="GO" id="GO:0042128">
    <property type="term" value="P:nitrate assimilation"/>
    <property type="evidence" value="ECO:0007669"/>
    <property type="project" value="UniProtKB-KW"/>
</dbReference>
<evidence type="ECO:0000313" key="10">
    <source>
        <dbReference type="Proteomes" id="UP000501802"/>
    </source>
</evidence>
<feature type="transmembrane region" description="Helical" evidence="7">
    <location>
        <begin position="90"/>
        <end position="109"/>
    </location>
</feature>
<name>A0A6G9APM3_9BACT</name>
<evidence type="ECO:0000256" key="3">
    <source>
        <dbReference type="ARBA" id="ARBA00022692"/>
    </source>
</evidence>
<evidence type="ECO:0000256" key="1">
    <source>
        <dbReference type="ARBA" id="ARBA00004141"/>
    </source>
</evidence>
<dbReference type="InterPro" id="IPR036259">
    <property type="entry name" value="MFS_trans_sf"/>
</dbReference>
<feature type="transmembrane region" description="Helical" evidence="7">
    <location>
        <begin position="335"/>
        <end position="357"/>
    </location>
</feature>
<proteinExistence type="inferred from homology"/>
<comment type="similarity">
    <text evidence="2">Belongs to the major facilitator superfamily. Nitrate/nitrite porter (TC 2.A.1.8) family.</text>
</comment>
<feature type="transmembrane region" description="Helical" evidence="7">
    <location>
        <begin position="184"/>
        <end position="203"/>
    </location>
</feature>
<evidence type="ECO:0000256" key="7">
    <source>
        <dbReference type="SAM" id="Phobius"/>
    </source>
</evidence>
<accession>A0A6G9APM3</accession>
<dbReference type="InterPro" id="IPR011701">
    <property type="entry name" value="MFS"/>
</dbReference>
<dbReference type="KEGG" id="spib:G8759_17510"/>
<keyword evidence="6 7" id="KW-0472">Membrane</keyword>
<evidence type="ECO:0000313" key="9">
    <source>
        <dbReference type="EMBL" id="QIP14284.1"/>
    </source>
</evidence>
<evidence type="ECO:0000256" key="4">
    <source>
        <dbReference type="ARBA" id="ARBA00022989"/>
    </source>
</evidence>
<feature type="transmembrane region" description="Helical" evidence="7">
    <location>
        <begin position="238"/>
        <end position="264"/>
    </location>
</feature>
<comment type="subcellular location">
    <subcellularLocation>
        <location evidence="1">Membrane</location>
        <topology evidence="1">Multi-pass membrane protein</topology>
    </subcellularLocation>
</comment>
<protein>
    <submittedName>
        <fullName evidence="9">MFS transporter</fullName>
    </submittedName>
</protein>
<dbReference type="EMBL" id="CP050063">
    <property type="protein sequence ID" value="QIP14284.1"/>
    <property type="molecule type" value="Genomic_DNA"/>
</dbReference>
<feature type="transmembrane region" description="Helical" evidence="7">
    <location>
        <begin position="154"/>
        <end position="178"/>
    </location>
</feature>
<dbReference type="GO" id="GO:0016020">
    <property type="term" value="C:membrane"/>
    <property type="evidence" value="ECO:0007669"/>
    <property type="project" value="UniProtKB-SubCell"/>
</dbReference>
<dbReference type="AlphaFoldDB" id="A0A6G9APM3"/>
<feature type="transmembrane region" description="Helical" evidence="7">
    <location>
        <begin position="309"/>
        <end position="329"/>
    </location>
</feature>
<feature type="transmembrane region" description="Helical" evidence="7">
    <location>
        <begin position="115"/>
        <end position="133"/>
    </location>
</feature>
<dbReference type="GO" id="GO:0015112">
    <property type="term" value="F:nitrate transmembrane transporter activity"/>
    <property type="evidence" value="ECO:0007669"/>
    <property type="project" value="InterPro"/>
</dbReference>
<organism evidence="9 10">
    <name type="scientific">Spirosoma aureum</name>
    <dbReference type="NCBI Taxonomy" id="2692134"/>
    <lineage>
        <taxon>Bacteria</taxon>
        <taxon>Pseudomonadati</taxon>
        <taxon>Bacteroidota</taxon>
        <taxon>Cytophagia</taxon>
        <taxon>Cytophagales</taxon>
        <taxon>Cytophagaceae</taxon>
        <taxon>Spirosoma</taxon>
    </lineage>
</organism>
<feature type="transmembrane region" description="Helical" evidence="7">
    <location>
        <begin position="20"/>
        <end position="40"/>
    </location>
</feature>
<dbReference type="PANTHER" id="PTHR23515">
    <property type="entry name" value="HIGH-AFFINITY NITRATE TRANSPORTER 2.3"/>
    <property type="match status" value="1"/>
</dbReference>
<evidence type="ECO:0000256" key="2">
    <source>
        <dbReference type="ARBA" id="ARBA00008432"/>
    </source>
</evidence>
<feature type="transmembrane region" description="Helical" evidence="7">
    <location>
        <begin position="60"/>
        <end position="78"/>
    </location>
</feature>
<dbReference type="SUPFAM" id="SSF103473">
    <property type="entry name" value="MFS general substrate transporter"/>
    <property type="match status" value="1"/>
</dbReference>
<keyword evidence="10" id="KW-1185">Reference proteome</keyword>
<sequence>MNLSSNKPLTSLNIFRFEGVQMRTFHITWLTFFVCFFGWFGLAPLMPAIRADLGLTKPQVGNTIIAAVSATIFARLIVGKLCDTWGPRKTYTALLVLGALPVMFVGLAHDYTTFLLFRLAIGVIGASFVITQVHTSLMFAPKIKGTVNAVAGGWGNLGGGITQLAMPVIMAAIVGFGYTKPEAWRLAMVVPGIMMLIMAFLYYRFTKDTPAGNFNEIQRSTQTGEKVSFWEACADIRVWALALAYACCFGMEITFDGVAALYFFDNFKMEETQAGFWAMLFGGMNIFARALGGIVADKVGNKYGMRGKGVLLAAMLLLEGVGIMLFAQAGNLPMAIATMLSFALFLKMSNGGTYAIVPFVNPKAVGVISGVVGAGGNVGGMLMGFLFKSQSISYGQAFLYIGAIVAAVGLTLFLVNFGKTVVTEPAEAELQTA</sequence>
<dbReference type="InterPro" id="IPR044772">
    <property type="entry name" value="NO3_transporter"/>
</dbReference>
<feature type="transmembrane region" description="Helical" evidence="7">
    <location>
        <begin position="397"/>
        <end position="415"/>
    </location>
</feature>
<keyword evidence="4 7" id="KW-1133">Transmembrane helix</keyword>
<gene>
    <name evidence="9" type="ORF">G8759_17510</name>
</gene>
<dbReference type="Gene3D" id="1.20.1250.20">
    <property type="entry name" value="MFS general substrate transporter like domains"/>
    <property type="match status" value="2"/>
</dbReference>
<keyword evidence="3 7" id="KW-0812">Transmembrane</keyword>
<dbReference type="Pfam" id="PF07690">
    <property type="entry name" value="MFS_1"/>
    <property type="match status" value="1"/>
</dbReference>
<feature type="domain" description="Major facilitator superfamily (MFS) profile" evidence="8">
    <location>
        <begin position="24"/>
        <end position="421"/>
    </location>
</feature>